<dbReference type="EMBL" id="LDOU01000006">
    <property type="protein sequence ID" value="KLV10313.1"/>
    <property type="molecule type" value="Genomic_DNA"/>
</dbReference>
<sequence length="152" mass="17565">MTELISWLEQLKAFDEANITDAAPCLEKLINQPPAEIYGPVLTPVHSEALAYWFHVCQRLSGMYLHADKPDKAYSYLQFSYSKLQQLACLPQQDPAMKRWCLIKMDRMIVSMLEFCQHQPLPAWQQESNQLVDLHVRFMQANRPITLTSNPG</sequence>
<keyword evidence="2" id="KW-1185">Reference proteome</keyword>
<reference evidence="1 2" key="1">
    <citation type="submission" date="2015-05" db="EMBL/GenBank/DDBJ databases">
        <title>Photobacterium galathea sp. nov.</title>
        <authorList>
            <person name="Machado H."/>
            <person name="Gram L."/>
        </authorList>
    </citation>
    <scope>NUCLEOTIDE SEQUENCE [LARGE SCALE GENOMIC DNA]</scope>
    <source>
        <strain evidence="1 2">DSM 22954</strain>
    </source>
</reference>
<gene>
    <name evidence="1" type="ORF">ABT57_07060</name>
</gene>
<evidence type="ECO:0000313" key="2">
    <source>
        <dbReference type="Proteomes" id="UP000035909"/>
    </source>
</evidence>
<dbReference type="STRING" id="320778.ABT57_07060"/>
<dbReference type="RefSeq" id="WP_047884476.1">
    <property type="nucleotide sequence ID" value="NZ_CP071326.1"/>
</dbReference>
<organism evidence="1 2">
    <name type="scientific">Photobacterium ganghwense</name>
    <dbReference type="NCBI Taxonomy" id="320778"/>
    <lineage>
        <taxon>Bacteria</taxon>
        <taxon>Pseudomonadati</taxon>
        <taxon>Pseudomonadota</taxon>
        <taxon>Gammaproteobacteria</taxon>
        <taxon>Vibrionales</taxon>
        <taxon>Vibrionaceae</taxon>
        <taxon>Photobacterium</taxon>
    </lineage>
</organism>
<name>A0A0J1HFB4_9GAMM</name>
<dbReference type="AlphaFoldDB" id="A0A0J1HFB4"/>
<proteinExistence type="predicted"/>
<evidence type="ECO:0000313" key="1">
    <source>
        <dbReference type="EMBL" id="KLV10313.1"/>
    </source>
</evidence>
<dbReference type="PATRIC" id="fig|320778.3.peg.1521"/>
<dbReference type="Proteomes" id="UP000035909">
    <property type="component" value="Unassembled WGS sequence"/>
</dbReference>
<comment type="caution">
    <text evidence="1">The sequence shown here is derived from an EMBL/GenBank/DDBJ whole genome shotgun (WGS) entry which is preliminary data.</text>
</comment>
<protein>
    <submittedName>
        <fullName evidence="1">Uncharacterized protein</fullName>
    </submittedName>
</protein>
<dbReference type="OrthoDB" id="5916324at2"/>
<accession>A0A0J1HFB4</accession>